<evidence type="ECO:0000256" key="1">
    <source>
        <dbReference type="SAM" id="MobiDB-lite"/>
    </source>
</evidence>
<comment type="caution">
    <text evidence="3">The sequence shown here is derived from an EMBL/GenBank/DDBJ whole genome shotgun (WGS) entry which is preliminary data.</text>
</comment>
<evidence type="ECO:0000313" key="3">
    <source>
        <dbReference type="EMBL" id="TKJ41733.1"/>
    </source>
</evidence>
<evidence type="ECO:0000256" key="2">
    <source>
        <dbReference type="SAM" id="Phobius"/>
    </source>
</evidence>
<reference evidence="3 4" key="1">
    <citation type="submission" date="2017-06" db="EMBL/GenBank/DDBJ databases">
        <title>Novel microbial phyla capable of carbon fixation and sulfur reduction in deep-sea sediments.</title>
        <authorList>
            <person name="Huang J."/>
            <person name="Baker B."/>
            <person name="Wang Y."/>
        </authorList>
    </citation>
    <scope>NUCLEOTIDE SEQUENCE [LARGE SCALE GENOMIC DNA]</scope>
    <source>
        <strain evidence="3">B3_LCP</strain>
    </source>
</reference>
<dbReference type="AlphaFoldDB" id="A0A532V3F6"/>
<dbReference type="EMBL" id="NJBN01000002">
    <property type="protein sequence ID" value="TKJ41733.1"/>
    <property type="molecule type" value="Genomic_DNA"/>
</dbReference>
<keyword evidence="2" id="KW-0812">Transmembrane</keyword>
<evidence type="ECO:0008006" key="5">
    <source>
        <dbReference type="Google" id="ProtNLM"/>
    </source>
</evidence>
<keyword evidence="2" id="KW-0472">Membrane</keyword>
<keyword evidence="2" id="KW-1133">Transmembrane helix</keyword>
<feature type="region of interest" description="Disordered" evidence="1">
    <location>
        <begin position="103"/>
        <end position="132"/>
    </location>
</feature>
<protein>
    <recommendedName>
        <fullName evidence="5">Transglutaminase-like domain-containing protein</fullName>
    </recommendedName>
</protein>
<organism evidence="3 4">
    <name type="scientific">candidate division LCP-89 bacterium B3_LCP</name>
    <dbReference type="NCBI Taxonomy" id="2012998"/>
    <lineage>
        <taxon>Bacteria</taxon>
        <taxon>Pseudomonadati</taxon>
        <taxon>Bacteria division LCP-89</taxon>
    </lineage>
</organism>
<dbReference type="Proteomes" id="UP000319619">
    <property type="component" value="Unassembled WGS sequence"/>
</dbReference>
<sequence>MKQTSRRTVAGVVMIFTAALVWVFIISPNRVTVAQDKYKSGPAPAYQDLKYKTDLEFAKFLQKEWMKADILPGISADIVPKPVDIPEAEITDDDQERLEEAIDNSRSLKPELVPPSPLPEPKPIPDKAPEPTMPRNLRTVHLDFFEASCEISYEASLWVPLGRAVNNQLIGRFWESISRTNYEDFLAQAAYYRNRMILNDWGFAFLLLKIGEEIYPNSSNGAVLFTWFMLVKSGYDARVGYYKENVHLLLPSGNVWYGTPYFTIGSKTYYVAVFGNDTKQVKSLFIYKEAYPGASKNVEVAVEQPPEISSQIKQRNTSFSYRGKTYDVAIDYDKATVDFFAAYPQTDLNVYFDAPVSKIAGASLIAALEPIVSGKSEAEAVNILLRFVQTAFDYKTDGEQFGREKYFFPEEIFHYSHSDCEDRSVFFAYLVRNLTGLEVIGLDYPGHVATAVKFSDALNGEYVTFNGTKYIICDPTYIHANLGMCMPQFKEVTPDIVQIRT</sequence>
<name>A0A532V3F6_UNCL8</name>
<evidence type="ECO:0000313" key="4">
    <source>
        <dbReference type="Proteomes" id="UP000319619"/>
    </source>
</evidence>
<gene>
    <name evidence="3" type="ORF">CEE37_03965</name>
</gene>
<proteinExistence type="predicted"/>
<dbReference type="Gene3D" id="3.10.620.30">
    <property type="match status" value="1"/>
</dbReference>
<feature type="compositionally biased region" description="Pro residues" evidence="1">
    <location>
        <begin position="112"/>
        <end position="122"/>
    </location>
</feature>
<accession>A0A532V3F6</accession>
<feature type="transmembrane region" description="Helical" evidence="2">
    <location>
        <begin position="7"/>
        <end position="25"/>
    </location>
</feature>